<dbReference type="Pfam" id="PF21436">
    <property type="entry name" value="STT3-PglB_core"/>
    <property type="match status" value="1"/>
</dbReference>
<name>D5BUF5_PUNMI</name>
<proteinExistence type="predicted"/>
<keyword evidence="4" id="KW-1185">Reference proteome</keyword>
<dbReference type="STRING" id="488538.SAR116_1659"/>
<gene>
    <name evidence="3" type="ordered locus">SAR116_1659</name>
</gene>
<evidence type="ECO:0000313" key="3">
    <source>
        <dbReference type="EMBL" id="ADE39902.1"/>
    </source>
</evidence>
<protein>
    <submittedName>
        <fullName evidence="3">Oligosaccharide transferase</fullName>
    </submittedName>
</protein>
<feature type="transmembrane region" description="Helical" evidence="1">
    <location>
        <begin position="253"/>
        <end position="270"/>
    </location>
</feature>
<feature type="transmembrane region" description="Helical" evidence="1">
    <location>
        <begin position="206"/>
        <end position="223"/>
    </location>
</feature>
<dbReference type="Proteomes" id="UP000007460">
    <property type="component" value="Chromosome"/>
</dbReference>
<dbReference type="InterPro" id="IPR048999">
    <property type="entry name" value="STT3-PglB_core"/>
</dbReference>
<dbReference type="HOGENOM" id="CLU_405836_0_0_5"/>
<dbReference type="AlphaFoldDB" id="D5BUF5"/>
<feature type="transmembrane region" description="Helical" evidence="1">
    <location>
        <begin position="423"/>
        <end position="453"/>
    </location>
</feature>
<feature type="domain" description="STT3/PglB/AglB core" evidence="2">
    <location>
        <begin position="494"/>
        <end position="549"/>
    </location>
</feature>
<evidence type="ECO:0000256" key="1">
    <source>
        <dbReference type="SAM" id="Phobius"/>
    </source>
</evidence>
<accession>D5BUF5</accession>
<reference evidence="3 4" key="1">
    <citation type="journal article" date="2010" name="J. Bacteriol.">
        <title>Complete genome sequence of "Candidatus Puniceispirillum marinum" IMCC1322, a representative of the SAR116 clade in the Alphaproteobacteria.</title>
        <authorList>
            <person name="Oh H.M."/>
            <person name="Kwon K.K."/>
            <person name="Kang I."/>
            <person name="Kang S.G."/>
            <person name="Lee J.H."/>
            <person name="Kim S.J."/>
            <person name="Cho J.C."/>
        </authorList>
    </citation>
    <scope>NUCLEOTIDE SEQUENCE [LARGE SCALE GENOMIC DNA]</scope>
    <source>
        <strain evidence="3 4">IMCC1322</strain>
    </source>
</reference>
<feature type="transmembrane region" description="Helical" evidence="1">
    <location>
        <begin position="277"/>
        <end position="296"/>
    </location>
</feature>
<evidence type="ECO:0000259" key="2">
    <source>
        <dbReference type="Pfam" id="PF21436"/>
    </source>
</evidence>
<feature type="transmembrane region" description="Helical" evidence="1">
    <location>
        <begin position="340"/>
        <end position="368"/>
    </location>
</feature>
<sequence length="734" mass="81961">MRSGNNMSFTAKFAALDRHCREFHQTHFTPSWLRPEKTRLYIYLALVMAIIAITANGHMRSWQFDRWQAEQDIYFVADMPSVSTTDAGFFLATAKAIKTDKTSDAFHQKRLFPNNHDYQENPDKRLTTEQLLPILIAYFAPDASNKALLDTAHAMLPITAMITALAIICAFGIAGFWWEGAIAALGGGLSLSYLSRSAVGRIDTDQLNLAFFYGVTALAVLAGRVRGWRAAILTSLCAGALNWLFSWWYSKDIFSWFFLGVLVWVGLMTHRDLKRTGVQAVIFILLSGTFMSMGGVDLDSFTNLNLQFGTLVFPNTFQTITELNVIPFTDLLRGITYDPVIGAFGIISLLIWVIFNPVIGLAMLPILGLGILNFIFGNRVVFFAAPIVWFGVAWGIFTLIRFTKSWLVGRYDTASPAMQTPPYLLRIPIMVMPTLMPVVMPVSALIITILVYLNSYNPFTRPYLPAPSFSREVLTGFNQLSSSIASRPNPKPAVIASWWDYGYMATFLSDMPSLHDGGTQTSPVTHYVARALIADSQAETAAILTFLAEDGMVGLQANITTKGTLEARFASFTGAGNTDIYLVLTHQMVPWMGAISQLGMWDAENGKPVNIRPGDNTLAYQNIRCNADNASPYLICAGRQFDLTRGTINQNPLMRHMIETRGGKIVARRDYAHKQGLVMQAHDLGEMTIQTQILHSRLYRSSFNQLFYLGTANPDYFSLIDDNFPFYRIYKVKN</sequence>
<feature type="transmembrane region" description="Helical" evidence="1">
    <location>
        <begin position="380"/>
        <end position="403"/>
    </location>
</feature>
<feature type="transmembrane region" description="Helical" evidence="1">
    <location>
        <begin position="230"/>
        <end position="247"/>
    </location>
</feature>
<dbReference type="eggNOG" id="COG1287">
    <property type="taxonomic scope" value="Bacteria"/>
</dbReference>
<evidence type="ECO:0000313" key="4">
    <source>
        <dbReference type="Proteomes" id="UP000007460"/>
    </source>
</evidence>
<organism evidence="3 4">
    <name type="scientific">Puniceispirillum marinum (strain IMCC1322)</name>
    <dbReference type="NCBI Taxonomy" id="488538"/>
    <lineage>
        <taxon>Bacteria</taxon>
        <taxon>Pseudomonadati</taxon>
        <taxon>Pseudomonadota</taxon>
        <taxon>Alphaproteobacteria</taxon>
        <taxon>Candidatus Puniceispirillales</taxon>
        <taxon>Candidatus Puniceispirillaceae</taxon>
        <taxon>Candidatus Puniceispirillum</taxon>
    </lineage>
</organism>
<keyword evidence="1" id="KW-0472">Membrane</keyword>
<dbReference type="EMBL" id="CP001751">
    <property type="protein sequence ID" value="ADE39902.1"/>
    <property type="molecule type" value="Genomic_DNA"/>
</dbReference>
<keyword evidence="1" id="KW-0812">Transmembrane</keyword>
<keyword evidence="1" id="KW-1133">Transmembrane helix</keyword>
<dbReference type="Gene3D" id="3.40.1380.40">
    <property type="match status" value="1"/>
</dbReference>
<keyword evidence="3" id="KW-0808">Transferase</keyword>
<feature type="transmembrane region" description="Helical" evidence="1">
    <location>
        <begin position="40"/>
        <end position="59"/>
    </location>
</feature>
<dbReference type="KEGG" id="apb:SAR116_1659"/>
<feature type="transmembrane region" description="Helical" evidence="1">
    <location>
        <begin position="154"/>
        <end position="178"/>
    </location>
</feature>
<dbReference type="GO" id="GO:0016740">
    <property type="term" value="F:transferase activity"/>
    <property type="evidence" value="ECO:0007669"/>
    <property type="project" value="UniProtKB-KW"/>
</dbReference>